<dbReference type="OrthoDB" id="253531at2759"/>
<feature type="transmembrane region" description="Helical" evidence="1">
    <location>
        <begin position="47"/>
        <end position="74"/>
    </location>
</feature>
<gene>
    <name evidence="2" type="ORF">TM35_000352280</name>
</gene>
<dbReference type="EMBL" id="NBCO01000035">
    <property type="protein sequence ID" value="ORC85484.1"/>
    <property type="molecule type" value="Genomic_DNA"/>
</dbReference>
<keyword evidence="1" id="KW-0812">Transmembrane</keyword>
<evidence type="ECO:0000313" key="3">
    <source>
        <dbReference type="Proteomes" id="UP000192257"/>
    </source>
</evidence>
<dbReference type="Proteomes" id="UP000192257">
    <property type="component" value="Unassembled WGS sequence"/>
</dbReference>
<dbReference type="VEuPathDB" id="TriTrypDB:TM35_000352280"/>
<proteinExistence type="predicted"/>
<organism evidence="2 3">
    <name type="scientific">Trypanosoma theileri</name>
    <dbReference type="NCBI Taxonomy" id="67003"/>
    <lineage>
        <taxon>Eukaryota</taxon>
        <taxon>Discoba</taxon>
        <taxon>Euglenozoa</taxon>
        <taxon>Kinetoplastea</taxon>
        <taxon>Metakinetoplastina</taxon>
        <taxon>Trypanosomatida</taxon>
        <taxon>Trypanosomatidae</taxon>
        <taxon>Trypanosoma</taxon>
    </lineage>
</organism>
<dbReference type="AlphaFoldDB" id="A0A1X0NL42"/>
<evidence type="ECO:0000256" key="1">
    <source>
        <dbReference type="SAM" id="Phobius"/>
    </source>
</evidence>
<keyword evidence="1" id="KW-0472">Membrane</keyword>
<protein>
    <submittedName>
        <fullName evidence="2">Uncharacterized protein</fullName>
    </submittedName>
</protein>
<dbReference type="GeneID" id="39989061"/>
<dbReference type="RefSeq" id="XP_028879550.1">
    <property type="nucleotide sequence ID" value="XM_029029281.1"/>
</dbReference>
<name>A0A1X0NL42_9TRYP</name>
<sequence>MSERFEVRHTNTSNPCPWDQMVKREQCSLSSTDQWIMKKARGLYCKLPILFSLRILGWFLAIFCLFVFIILLFLTEGPFSRSVEDESVVSPVEHGRITVGSYCFTRHDALRSGAEVHTPPCFPLDVNYSNYSGLPPNYHFFSLLDGVITLEQRRVGIYATFDTSRIPPAPIEVKRRHSHYAKLLHSPSNRRAQLRVVVQLSGHLRTFQKCAPSLKGNILTMNEAELFIATYPNLGHRRRGLTGILEEDPPLSSAEMQDVIYHYRPHLAGMFLLDSISMREYMKVLFSRKVLESTIWAWNILQFFTTELAHDMSIAESMREEISPAELGDNLFFRFTCDRVLYTRSGYRRVTHAPFDIVIRLRPDLYIMGPLWVEPLLTVEQQQQALTEWRRVKPSNTTVDDSAIVRQSFAVYFMCGNTSYLPFVVPPRHVARSPYHPEVPAWVSDFSAIVSMYPDGKNNVPTTVFRMFHNLTLLSPEEQEKRMMFRYNSAEGMLMRYLEHERYRSLRLMGWHFALRNKEVFYNSSVPVGKNKKTRLLRKVFEVTNVSEVRCPSLG</sequence>
<reference evidence="2 3" key="1">
    <citation type="submission" date="2017-03" db="EMBL/GenBank/DDBJ databases">
        <title>An alternative strategy for trypanosome survival in the mammalian bloodstream revealed through genome and transcriptome analysis of the ubiquitous bovine parasite Trypanosoma (Megatrypanum) theileri.</title>
        <authorList>
            <person name="Kelly S."/>
            <person name="Ivens A."/>
            <person name="Mott A."/>
            <person name="O'Neill E."/>
            <person name="Emms D."/>
            <person name="Macleod O."/>
            <person name="Voorheis P."/>
            <person name="Matthews J."/>
            <person name="Matthews K."/>
            <person name="Carrington M."/>
        </authorList>
    </citation>
    <scope>NUCLEOTIDE SEQUENCE [LARGE SCALE GENOMIC DNA]</scope>
    <source>
        <strain evidence="2">Edinburgh</strain>
    </source>
</reference>
<evidence type="ECO:0000313" key="2">
    <source>
        <dbReference type="EMBL" id="ORC85484.1"/>
    </source>
</evidence>
<keyword evidence="1" id="KW-1133">Transmembrane helix</keyword>
<accession>A0A1X0NL42</accession>
<keyword evidence="3" id="KW-1185">Reference proteome</keyword>
<comment type="caution">
    <text evidence="2">The sequence shown here is derived from an EMBL/GenBank/DDBJ whole genome shotgun (WGS) entry which is preliminary data.</text>
</comment>